<evidence type="ECO:0000313" key="2">
    <source>
        <dbReference type="EMBL" id="MFC6890912.1"/>
    </source>
</evidence>
<keyword evidence="3" id="KW-1185">Reference proteome</keyword>
<dbReference type="Proteomes" id="UP001596333">
    <property type="component" value="Unassembled WGS sequence"/>
</dbReference>
<dbReference type="EMBL" id="JBHSXI010000027">
    <property type="protein sequence ID" value="MFC6890912.1"/>
    <property type="molecule type" value="Genomic_DNA"/>
</dbReference>
<name>A0ABD5UN75_9EURY</name>
<gene>
    <name evidence="2" type="ORF">ACFQEY_18145</name>
</gene>
<dbReference type="RefSeq" id="WP_379771301.1">
    <property type="nucleotide sequence ID" value="NZ_JBHSXI010000027.1"/>
</dbReference>
<comment type="caution">
    <text evidence="2">The sequence shown here is derived from an EMBL/GenBank/DDBJ whole genome shotgun (WGS) entry which is preliminary data.</text>
</comment>
<dbReference type="SUPFAM" id="SSF50249">
    <property type="entry name" value="Nucleic acid-binding proteins"/>
    <property type="match status" value="1"/>
</dbReference>
<organism evidence="2 3">
    <name type="scientific">Halorubrum trueperi</name>
    <dbReference type="NCBI Taxonomy" id="2004704"/>
    <lineage>
        <taxon>Archaea</taxon>
        <taxon>Methanobacteriati</taxon>
        <taxon>Methanobacteriota</taxon>
        <taxon>Stenosarchaea group</taxon>
        <taxon>Halobacteria</taxon>
        <taxon>Halobacteriales</taxon>
        <taxon>Haloferacaceae</taxon>
        <taxon>Halorubrum</taxon>
    </lineage>
</organism>
<reference evidence="2 3" key="1">
    <citation type="journal article" date="2019" name="Int. J. Syst. Evol. Microbiol.">
        <title>The Global Catalogue of Microorganisms (GCM) 10K type strain sequencing project: providing services to taxonomists for standard genome sequencing and annotation.</title>
        <authorList>
            <consortium name="The Broad Institute Genomics Platform"/>
            <consortium name="The Broad Institute Genome Sequencing Center for Infectious Disease"/>
            <person name="Wu L."/>
            <person name="Ma J."/>
        </authorList>
    </citation>
    <scope>NUCLEOTIDE SEQUENCE [LARGE SCALE GENOMIC DNA]</scope>
    <source>
        <strain evidence="2 3">Y73</strain>
    </source>
</reference>
<proteinExistence type="predicted"/>
<evidence type="ECO:0000259" key="1">
    <source>
        <dbReference type="Pfam" id="PF01796"/>
    </source>
</evidence>
<dbReference type="AlphaFoldDB" id="A0ABD5UN75"/>
<dbReference type="PANTHER" id="PTHR34075">
    <property type="entry name" value="BLR3430 PROTEIN"/>
    <property type="match status" value="1"/>
</dbReference>
<feature type="domain" description="ChsH2 C-terminal OB-fold" evidence="1">
    <location>
        <begin position="18"/>
        <end position="84"/>
    </location>
</feature>
<evidence type="ECO:0000313" key="3">
    <source>
        <dbReference type="Proteomes" id="UP001596333"/>
    </source>
</evidence>
<dbReference type="Pfam" id="PF01796">
    <property type="entry name" value="OB_ChsH2_C"/>
    <property type="match status" value="1"/>
</dbReference>
<dbReference type="InterPro" id="IPR002878">
    <property type="entry name" value="ChsH2_C"/>
</dbReference>
<accession>A0ABD5UN75</accession>
<sequence>MFFPRPCCPKCASEELEWVESSGDGEVFSYSTVRRSVKFPEFSDDVPYLVGHIDLEEGIRMFSMIVEATEADIQMGTPVEVVFDHVTDEITLPKFSLK</sequence>
<dbReference type="InterPro" id="IPR052513">
    <property type="entry name" value="Thioester_dehydratase-like"/>
</dbReference>
<protein>
    <submittedName>
        <fullName evidence="2">Zn-ribbon domain-containing OB-fold protein</fullName>
    </submittedName>
</protein>
<dbReference type="InterPro" id="IPR012340">
    <property type="entry name" value="NA-bd_OB-fold"/>
</dbReference>
<dbReference type="PANTHER" id="PTHR34075:SF5">
    <property type="entry name" value="BLR3430 PROTEIN"/>
    <property type="match status" value="1"/>
</dbReference>